<protein>
    <submittedName>
        <fullName evidence="4">Caspase family protein</fullName>
    </submittedName>
</protein>
<dbReference type="SUPFAM" id="SSF52129">
    <property type="entry name" value="Caspase-like"/>
    <property type="match status" value="1"/>
</dbReference>
<dbReference type="PANTHER" id="PTHR22576:SF37">
    <property type="entry name" value="MUCOSA-ASSOCIATED LYMPHOID TISSUE LYMPHOMA TRANSLOCATION PROTEIN 1"/>
    <property type="match status" value="1"/>
</dbReference>
<evidence type="ECO:0000256" key="2">
    <source>
        <dbReference type="SAM" id="MobiDB-lite"/>
    </source>
</evidence>
<sequence length="753" mass="83260">MIVSLVLALTVDGALAAPAERRVAFVVGNANYQRFPSLPNPRNDAEDVTSALKKAGFQVYGGIDLTRETLRDQLRQFARAAQGADAALAYYAGHGLQYKGRNYIVPIDAKLQDEFDLEYETLRVDDIVGELSRADGARILILDACRNLPLKERSDRNPFDTGLAKISGRGLVVAYATQANALAYDGTGRNSIFTSAFLKIIDEPGLDLPQFFQRVSIAVDTQSRGQQTPELSLSYPGKFVFNRSETDRDVWRKIRDSSDPVVLRDFIKRYPESDFVDLAKLRLKLQDDWRLLEAQQEQRKKDAEVRRNAEQAAHEAEAKMRILAEEQVEKTKRAEAARLADEARQRVLAEEQIEKTKRAEAARLADEARQRVLAEEQVEKTKRAEAARLADEARQRVLAEEQVEKTKRAEAARLADEARQRVLAEEQIEKTKRAEAARLADEARQRVFAEEQAEKTKRAAIAAQEAELEQAAVKARRPAFADNVHITQDTRKAELPTSVGAQKSEGMVGPDRQGMADFAAGNNSQTAGPTALAVADHPEERIASLEAPSTGTDTIASKALGEARLAYNTLQPSVQTTNPTSQSAFPGDAITRDRLVRETKSELGRIGCIDERPNQVWNSKSREALARYARHAKLQPPPLEPTQQILQDLRGRPAHFCPLLCGPGQHANGNRCVAIEKPKPPAPEPKPIARRPKPEPKPIVQRPKPTPEASRPKAKPIREAIRPKPAVAMPRPTPAPPQAPVSSAARPMIGIGF</sequence>
<feature type="region of interest" description="Disordered" evidence="2">
    <location>
        <begin position="675"/>
        <end position="753"/>
    </location>
</feature>
<dbReference type="PANTHER" id="PTHR22576">
    <property type="entry name" value="MUCOSA ASSOCIATED LYMPHOID TISSUE LYMPHOMA TRANSLOCATION PROTEIN 1/PARACASPASE"/>
    <property type="match status" value="1"/>
</dbReference>
<dbReference type="Proteomes" id="UP001244297">
    <property type="component" value="Unassembled WGS sequence"/>
</dbReference>
<dbReference type="EMBL" id="JAUFPT010000073">
    <property type="protein sequence ID" value="MDN3573362.1"/>
    <property type="molecule type" value="Genomic_DNA"/>
</dbReference>
<accession>A0ABT8ATT5</accession>
<dbReference type="InterPro" id="IPR011600">
    <property type="entry name" value="Pept_C14_caspase"/>
</dbReference>
<dbReference type="PROSITE" id="PS50208">
    <property type="entry name" value="CASPASE_P20"/>
    <property type="match status" value="1"/>
</dbReference>
<comment type="caution">
    <text evidence="4">The sequence shown here is derived from an EMBL/GenBank/DDBJ whole genome shotgun (WGS) entry which is preliminary data.</text>
</comment>
<gene>
    <name evidence="4" type="ORF">QWZ18_22410</name>
</gene>
<evidence type="ECO:0000259" key="3">
    <source>
        <dbReference type="PROSITE" id="PS50208"/>
    </source>
</evidence>
<keyword evidence="5" id="KW-1185">Reference proteome</keyword>
<name>A0ABT8ATT5_9HYPH</name>
<dbReference type="RefSeq" id="WP_238291691.1">
    <property type="nucleotide sequence ID" value="NZ_BPQS01000044.1"/>
</dbReference>
<dbReference type="InterPro" id="IPR052039">
    <property type="entry name" value="Caspase-related_regulators"/>
</dbReference>
<evidence type="ECO:0000256" key="1">
    <source>
        <dbReference type="SAM" id="Coils"/>
    </source>
</evidence>
<keyword evidence="1" id="KW-0175">Coiled coil</keyword>
<evidence type="ECO:0000313" key="4">
    <source>
        <dbReference type="EMBL" id="MDN3573362.1"/>
    </source>
</evidence>
<organism evidence="4 5">
    <name type="scientific">Methylobacterium longum</name>
    <dbReference type="NCBI Taxonomy" id="767694"/>
    <lineage>
        <taxon>Bacteria</taxon>
        <taxon>Pseudomonadati</taxon>
        <taxon>Pseudomonadota</taxon>
        <taxon>Alphaproteobacteria</taxon>
        <taxon>Hyphomicrobiales</taxon>
        <taxon>Methylobacteriaceae</taxon>
        <taxon>Methylobacterium</taxon>
    </lineage>
</organism>
<evidence type="ECO:0000313" key="5">
    <source>
        <dbReference type="Proteomes" id="UP001244297"/>
    </source>
</evidence>
<feature type="domain" description="Caspase family p20" evidence="3">
    <location>
        <begin position="20"/>
        <end position="149"/>
    </location>
</feature>
<dbReference type="InterPro" id="IPR001309">
    <property type="entry name" value="Pept_C14_p20"/>
</dbReference>
<proteinExistence type="predicted"/>
<dbReference type="Pfam" id="PF00656">
    <property type="entry name" value="Peptidase_C14"/>
    <property type="match status" value="1"/>
</dbReference>
<reference evidence="5" key="1">
    <citation type="journal article" date="2019" name="Int. J. Syst. Evol. Microbiol.">
        <title>The Global Catalogue of Microorganisms (GCM) 10K type strain sequencing project: providing services to taxonomists for standard genome sequencing and annotation.</title>
        <authorList>
            <consortium name="The Broad Institute Genomics Platform"/>
            <consortium name="The Broad Institute Genome Sequencing Center for Infectious Disease"/>
            <person name="Wu L."/>
            <person name="Ma J."/>
        </authorList>
    </citation>
    <scope>NUCLEOTIDE SEQUENCE [LARGE SCALE GENOMIC DNA]</scope>
    <source>
        <strain evidence="5">CECT 7806</strain>
    </source>
</reference>
<dbReference type="Gene3D" id="3.40.50.1460">
    <property type="match status" value="1"/>
</dbReference>
<dbReference type="InterPro" id="IPR029030">
    <property type="entry name" value="Caspase-like_dom_sf"/>
</dbReference>
<feature type="coiled-coil region" evidence="1">
    <location>
        <begin position="292"/>
        <end position="459"/>
    </location>
</feature>